<keyword evidence="2" id="KW-0732">Signal</keyword>
<evidence type="ECO:0000256" key="5">
    <source>
        <dbReference type="ARBA" id="ARBA00023295"/>
    </source>
</evidence>
<evidence type="ECO:0000256" key="4">
    <source>
        <dbReference type="ARBA" id="ARBA00023157"/>
    </source>
</evidence>
<dbReference type="SMART" id="SM00768">
    <property type="entry name" value="X8"/>
    <property type="match status" value="1"/>
</dbReference>
<evidence type="ECO:0000259" key="8">
    <source>
        <dbReference type="SMART" id="SM00768"/>
    </source>
</evidence>
<sequence length="255" mass="27828">MTDIVKFLAKNKAPFTVNIYPFLSLYLNDNFPLDFAFFDGAATPVHDNGVTYTNVFEANFDTLVAALVAVGHGDMPIIVGEVGWPTDGDRRAKSSHAQRFYDGLLKRLASNRGTPARPSQHLDVYMFGLVDEDQKSVQPGSFERHWGIFRYDGQPKFAMDLSGQGRNTTLVPAKGVQYLSRTWCALNPKASRNDIGKLLGAKIDYACTNADCTPLGYGSTCNGMDSKGNASYAFILPGAEPEGRGLRLPGPRAAH</sequence>
<dbReference type="InterPro" id="IPR044965">
    <property type="entry name" value="Glyco_hydro_17_plant"/>
</dbReference>
<protein>
    <recommendedName>
        <fullName evidence="8">X8 domain-containing protein</fullName>
    </recommendedName>
</protein>
<dbReference type="EMBL" id="JAUUTY010000002">
    <property type="protein sequence ID" value="KAK1681936.1"/>
    <property type="molecule type" value="Genomic_DNA"/>
</dbReference>
<proteinExistence type="inferred from homology"/>
<comment type="similarity">
    <text evidence="1 6">Belongs to the glycosyl hydrolase 17 family.</text>
</comment>
<accession>A0AAD8TG91</accession>
<gene>
    <name evidence="9" type="ORF">QYE76_042784</name>
</gene>
<dbReference type="PROSITE" id="PS00587">
    <property type="entry name" value="GLYCOSYL_HYDROL_F17"/>
    <property type="match status" value="1"/>
</dbReference>
<evidence type="ECO:0000256" key="7">
    <source>
        <dbReference type="RuleBase" id="RU004336"/>
    </source>
</evidence>
<dbReference type="SUPFAM" id="SSF51445">
    <property type="entry name" value="(Trans)glycosidases"/>
    <property type="match status" value="1"/>
</dbReference>
<keyword evidence="10" id="KW-1185">Reference proteome</keyword>
<dbReference type="Gene3D" id="3.20.20.80">
    <property type="entry name" value="Glycosidases"/>
    <property type="match status" value="1"/>
</dbReference>
<dbReference type="Pfam" id="PF00332">
    <property type="entry name" value="Glyco_hydro_17"/>
    <property type="match status" value="1"/>
</dbReference>
<dbReference type="AlphaFoldDB" id="A0AAD8TG91"/>
<keyword evidence="4" id="KW-1015">Disulfide bond</keyword>
<dbReference type="Proteomes" id="UP001231189">
    <property type="component" value="Unassembled WGS sequence"/>
</dbReference>
<evidence type="ECO:0000313" key="10">
    <source>
        <dbReference type="Proteomes" id="UP001231189"/>
    </source>
</evidence>
<keyword evidence="3 7" id="KW-0378">Hydrolase</keyword>
<feature type="domain" description="X8" evidence="8">
    <location>
        <begin position="182"/>
        <end position="245"/>
    </location>
</feature>
<dbReference type="InterPro" id="IPR012946">
    <property type="entry name" value="X8"/>
</dbReference>
<keyword evidence="5 7" id="KW-0326">Glycosidase</keyword>
<dbReference type="Pfam" id="PF07983">
    <property type="entry name" value="X8"/>
    <property type="match status" value="1"/>
</dbReference>
<evidence type="ECO:0000256" key="1">
    <source>
        <dbReference type="ARBA" id="ARBA00008773"/>
    </source>
</evidence>
<dbReference type="GO" id="GO:0005975">
    <property type="term" value="P:carbohydrate metabolic process"/>
    <property type="evidence" value="ECO:0007669"/>
    <property type="project" value="InterPro"/>
</dbReference>
<comment type="caution">
    <text evidence="9">The sequence shown here is derived from an EMBL/GenBank/DDBJ whole genome shotgun (WGS) entry which is preliminary data.</text>
</comment>
<organism evidence="9 10">
    <name type="scientific">Lolium multiflorum</name>
    <name type="common">Italian ryegrass</name>
    <name type="synonym">Lolium perenne subsp. multiflorum</name>
    <dbReference type="NCBI Taxonomy" id="4521"/>
    <lineage>
        <taxon>Eukaryota</taxon>
        <taxon>Viridiplantae</taxon>
        <taxon>Streptophyta</taxon>
        <taxon>Embryophyta</taxon>
        <taxon>Tracheophyta</taxon>
        <taxon>Spermatophyta</taxon>
        <taxon>Magnoliopsida</taxon>
        <taxon>Liliopsida</taxon>
        <taxon>Poales</taxon>
        <taxon>Poaceae</taxon>
        <taxon>BOP clade</taxon>
        <taxon>Pooideae</taxon>
        <taxon>Poodae</taxon>
        <taxon>Poeae</taxon>
        <taxon>Poeae Chloroplast Group 2 (Poeae type)</taxon>
        <taxon>Loliodinae</taxon>
        <taxon>Loliinae</taxon>
        <taxon>Lolium</taxon>
    </lineage>
</organism>
<evidence type="ECO:0000256" key="3">
    <source>
        <dbReference type="ARBA" id="ARBA00022801"/>
    </source>
</evidence>
<name>A0AAD8TG91_LOLMU</name>
<dbReference type="GO" id="GO:0004553">
    <property type="term" value="F:hydrolase activity, hydrolyzing O-glycosyl compounds"/>
    <property type="evidence" value="ECO:0007669"/>
    <property type="project" value="InterPro"/>
</dbReference>
<evidence type="ECO:0000256" key="2">
    <source>
        <dbReference type="ARBA" id="ARBA00022729"/>
    </source>
</evidence>
<evidence type="ECO:0000256" key="6">
    <source>
        <dbReference type="RuleBase" id="RU004335"/>
    </source>
</evidence>
<dbReference type="InterPro" id="IPR017853">
    <property type="entry name" value="GH"/>
</dbReference>
<dbReference type="PANTHER" id="PTHR32227">
    <property type="entry name" value="GLUCAN ENDO-1,3-BETA-GLUCOSIDASE BG1-RELATED-RELATED"/>
    <property type="match status" value="1"/>
</dbReference>
<dbReference type="InterPro" id="IPR000490">
    <property type="entry name" value="Glyco_hydro_17"/>
</dbReference>
<reference evidence="9" key="1">
    <citation type="submission" date="2023-07" db="EMBL/GenBank/DDBJ databases">
        <title>A chromosome-level genome assembly of Lolium multiflorum.</title>
        <authorList>
            <person name="Chen Y."/>
            <person name="Copetti D."/>
            <person name="Kolliker R."/>
            <person name="Studer B."/>
        </authorList>
    </citation>
    <scope>NUCLEOTIDE SEQUENCE</scope>
    <source>
        <strain evidence="9">02402/16</strain>
        <tissue evidence="9">Leaf</tissue>
    </source>
</reference>
<evidence type="ECO:0000313" key="9">
    <source>
        <dbReference type="EMBL" id="KAK1681936.1"/>
    </source>
</evidence>